<name>A0A1Y6M0P4_ZYMTR</name>
<sequence>MWFGFATALGEAESREDIPTSVREFATEVTRRTGGSPLTRWKEASQMEKDRALQLFNDSSDTAALTTLELVKWRMPAAHRVRLSRDTTPHLPRKRAHRLIEARCRHSRTAARL</sequence>
<organism evidence="1 2">
    <name type="scientific">Zymoseptoria tritici ST99CH_1A5</name>
    <dbReference type="NCBI Taxonomy" id="1276529"/>
    <lineage>
        <taxon>Eukaryota</taxon>
        <taxon>Fungi</taxon>
        <taxon>Dikarya</taxon>
        <taxon>Ascomycota</taxon>
        <taxon>Pezizomycotina</taxon>
        <taxon>Dothideomycetes</taxon>
        <taxon>Dothideomycetidae</taxon>
        <taxon>Mycosphaerellales</taxon>
        <taxon>Mycosphaerellaceae</taxon>
        <taxon>Zymoseptoria</taxon>
    </lineage>
</organism>
<dbReference type="AlphaFoldDB" id="A0A1Y6M0P4"/>
<accession>A0A1Y6M0P4</accession>
<evidence type="ECO:0000313" key="2">
    <source>
        <dbReference type="Proteomes" id="UP000215453"/>
    </source>
</evidence>
<protein>
    <submittedName>
        <fullName evidence="1">Uncharacterized protein</fullName>
    </submittedName>
</protein>
<dbReference type="EMBL" id="LT882690">
    <property type="protein sequence ID" value="SMY30176.1"/>
    <property type="molecule type" value="Genomic_DNA"/>
</dbReference>
<evidence type="ECO:0000313" key="1">
    <source>
        <dbReference type="EMBL" id="SMY30176.1"/>
    </source>
</evidence>
<dbReference type="Proteomes" id="UP000215453">
    <property type="component" value="Chromosome 15"/>
</dbReference>
<proteinExistence type="predicted"/>
<reference evidence="1 2" key="1">
    <citation type="submission" date="2016-10" db="EMBL/GenBank/DDBJ databases">
        <authorList>
            <person name="Varghese N."/>
        </authorList>
    </citation>
    <scope>NUCLEOTIDE SEQUENCE [LARGE SCALE GENOMIC DNA]</scope>
</reference>
<gene>
    <name evidence="1" type="ORF">ZT1A5_G11626</name>
</gene>